<reference evidence="1" key="1">
    <citation type="submission" date="2018-01" db="EMBL/GenBank/DDBJ databases">
        <title>An insight into the sialome of Amazonian anophelines.</title>
        <authorList>
            <person name="Ribeiro J.M."/>
            <person name="Scarpassa V."/>
            <person name="Calvo E."/>
        </authorList>
    </citation>
    <scope>NUCLEOTIDE SEQUENCE</scope>
</reference>
<proteinExistence type="predicted"/>
<evidence type="ECO:0000313" key="1">
    <source>
        <dbReference type="EMBL" id="MBW72686.1"/>
    </source>
</evidence>
<accession>A0A2M4D568</accession>
<dbReference type="AlphaFoldDB" id="A0A2M4D568"/>
<protein>
    <submittedName>
        <fullName evidence="1">Putative secreted protein</fullName>
    </submittedName>
</protein>
<sequence>MILFLCIPTVSLAGFAHRPCHIIVIVSLRFLFTDLVPKTQLHASVGKRKQHHRKHPPVKVSVLPGRRTVEAVPTGSEENPSSSF</sequence>
<dbReference type="EMBL" id="GGFL01008508">
    <property type="protein sequence ID" value="MBW72686.1"/>
    <property type="molecule type" value="Transcribed_RNA"/>
</dbReference>
<name>A0A2M4D568_ANODA</name>
<organism evidence="1">
    <name type="scientific">Anopheles darlingi</name>
    <name type="common">Mosquito</name>
    <dbReference type="NCBI Taxonomy" id="43151"/>
    <lineage>
        <taxon>Eukaryota</taxon>
        <taxon>Metazoa</taxon>
        <taxon>Ecdysozoa</taxon>
        <taxon>Arthropoda</taxon>
        <taxon>Hexapoda</taxon>
        <taxon>Insecta</taxon>
        <taxon>Pterygota</taxon>
        <taxon>Neoptera</taxon>
        <taxon>Endopterygota</taxon>
        <taxon>Diptera</taxon>
        <taxon>Nematocera</taxon>
        <taxon>Culicoidea</taxon>
        <taxon>Culicidae</taxon>
        <taxon>Anophelinae</taxon>
        <taxon>Anopheles</taxon>
    </lineage>
</organism>